<dbReference type="Gene3D" id="1.20.1250.20">
    <property type="entry name" value="MFS general substrate transporter like domains"/>
    <property type="match status" value="1"/>
</dbReference>
<dbReference type="InterPro" id="IPR005829">
    <property type="entry name" value="Sugar_transporter_CS"/>
</dbReference>
<proteinExistence type="predicted"/>
<dbReference type="CDD" id="cd17329">
    <property type="entry name" value="MFS_MdtH_MDR_like"/>
    <property type="match status" value="1"/>
</dbReference>
<comment type="subcellular location">
    <subcellularLocation>
        <location evidence="1">Cell membrane</location>
        <topology evidence="1">Multi-pass membrane protein</topology>
    </subcellularLocation>
</comment>
<evidence type="ECO:0000313" key="10">
    <source>
        <dbReference type="Proteomes" id="UP000682403"/>
    </source>
</evidence>
<comment type="caution">
    <text evidence="9">The sequence shown here is derived from an EMBL/GenBank/DDBJ whole genome shotgun (WGS) entry which is preliminary data.</text>
</comment>
<dbReference type="Proteomes" id="UP000682403">
    <property type="component" value="Unassembled WGS sequence"/>
</dbReference>
<keyword evidence="2" id="KW-0813">Transport</keyword>
<dbReference type="RefSeq" id="WP_211556405.1">
    <property type="nucleotide sequence ID" value="NZ_JAGVRK010000001.1"/>
</dbReference>
<evidence type="ECO:0000256" key="5">
    <source>
        <dbReference type="ARBA" id="ARBA00022989"/>
    </source>
</evidence>
<evidence type="ECO:0000256" key="3">
    <source>
        <dbReference type="ARBA" id="ARBA00022475"/>
    </source>
</evidence>
<keyword evidence="10" id="KW-1185">Reference proteome</keyword>
<feature type="transmembrane region" description="Helical" evidence="7">
    <location>
        <begin position="139"/>
        <end position="161"/>
    </location>
</feature>
<dbReference type="PANTHER" id="PTHR23517">
    <property type="entry name" value="RESISTANCE PROTEIN MDTM, PUTATIVE-RELATED-RELATED"/>
    <property type="match status" value="1"/>
</dbReference>
<accession>A0ABS5LAI8</accession>
<evidence type="ECO:0000256" key="7">
    <source>
        <dbReference type="SAM" id="Phobius"/>
    </source>
</evidence>
<dbReference type="InterPro" id="IPR011701">
    <property type="entry name" value="MFS"/>
</dbReference>
<organism evidence="9 10">
    <name type="scientific">Metabacillus flavus</name>
    <dbReference type="NCBI Taxonomy" id="2823519"/>
    <lineage>
        <taxon>Bacteria</taxon>
        <taxon>Bacillati</taxon>
        <taxon>Bacillota</taxon>
        <taxon>Bacilli</taxon>
        <taxon>Bacillales</taxon>
        <taxon>Bacillaceae</taxon>
        <taxon>Metabacillus</taxon>
    </lineage>
</organism>
<evidence type="ECO:0000313" key="9">
    <source>
        <dbReference type="EMBL" id="MBS2967737.1"/>
    </source>
</evidence>
<dbReference type="EMBL" id="JAGVRK010000001">
    <property type="protein sequence ID" value="MBS2967737.1"/>
    <property type="molecule type" value="Genomic_DNA"/>
</dbReference>
<protein>
    <submittedName>
        <fullName evidence="9">MFS transporter</fullName>
    </submittedName>
</protein>
<evidence type="ECO:0000259" key="8">
    <source>
        <dbReference type="PROSITE" id="PS50850"/>
    </source>
</evidence>
<dbReference type="PROSITE" id="PS50850">
    <property type="entry name" value="MFS"/>
    <property type="match status" value="1"/>
</dbReference>
<dbReference type="InterPro" id="IPR020846">
    <property type="entry name" value="MFS_dom"/>
</dbReference>
<evidence type="ECO:0000256" key="1">
    <source>
        <dbReference type="ARBA" id="ARBA00004651"/>
    </source>
</evidence>
<dbReference type="InterPro" id="IPR050171">
    <property type="entry name" value="MFS_Transporters"/>
</dbReference>
<feature type="transmembrane region" description="Helical" evidence="7">
    <location>
        <begin position="305"/>
        <end position="321"/>
    </location>
</feature>
<feature type="transmembrane region" description="Helical" evidence="7">
    <location>
        <begin position="274"/>
        <end position="293"/>
    </location>
</feature>
<name>A0ABS5LAI8_9BACI</name>
<feature type="transmembrane region" description="Helical" evidence="7">
    <location>
        <begin position="74"/>
        <end position="93"/>
    </location>
</feature>
<feature type="transmembrane region" description="Helical" evidence="7">
    <location>
        <begin position="99"/>
        <end position="118"/>
    </location>
</feature>
<feature type="transmembrane region" description="Helical" evidence="7">
    <location>
        <begin position="12"/>
        <end position="31"/>
    </location>
</feature>
<reference evidence="9 10" key="1">
    <citation type="submission" date="2021-04" db="EMBL/GenBank/DDBJ databases">
        <title>Metabacillus sp. strain KIGAM252 whole genome sequence.</title>
        <authorList>
            <person name="Seo M.-J."/>
            <person name="Cho E.-S."/>
            <person name="Hwang C.Y."/>
            <person name="Yoon D.J."/>
        </authorList>
    </citation>
    <scope>NUCLEOTIDE SEQUENCE [LARGE SCALE GENOMIC DNA]</scope>
    <source>
        <strain evidence="9 10">KIGAM252</strain>
    </source>
</reference>
<keyword evidence="5 7" id="KW-1133">Transmembrane helix</keyword>
<keyword evidence="6 7" id="KW-0472">Membrane</keyword>
<dbReference type="Pfam" id="PF07690">
    <property type="entry name" value="MFS_1"/>
    <property type="match status" value="2"/>
</dbReference>
<feature type="transmembrane region" description="Helical" evidence="7">
    <location>
        <begin position="388"/>
        <end position="410"/>
    </location>
</feature>
<dbReference type="SUPFAM" id="SSF103473">
    <property type="entry name" value="MFS general substrate transporter"/>
    <property type="match status" value="1"/>
</dbReference>
<evidence type="ECO:0000256" key="6">
    <source>
        <dbReference type="ARBA" id="ARBA00023136"/>
    </source>
</evidence>
<feature type="transmembrane region" description="Helical" evidence="7">
    <location>
        <begin position="167"/>
        <end position="185"/>
    </location>
</feature>
<keyword evidence="3" id="KW-1003">Cell membrane</keyword>
<dbReference type="PANTHER" id="PTHR23517:SF3">
    <property type="entry name" value="INTEGRAL MEMBRANE TRANSPORT PROTEIN"/>
    <property type="match status" value="1"/>
</dbReference>
<feature type="transmembrane region" description="Helical" evidence="7">
    <location>
        <begin position="43"/>
        <end position="62"/>
    </location>
</feature>
<gene>
    <name evidence="9" type="ORF">J9317_02975</name>
</gene>
<evidence type="ECO:0000256" key="2">
    <source>
        <dbReference type="ARBA" id="ARBA00022448"/>
    </source>
</evidence>
<keyword evidence="4 7" id="KW-0812">Transmembrane</keyword>
<feature type="domain" description="Major facilitator superfamily (MFS) profile" evidence="8">
    <location>
        <begin position="1"/>
        <end position="416"/>
    </location>
</feature>
<sequence>MRIKDWDSNLKVRLFGEAMMNVTFWMFFPFLAIYFSDEFGKEAAGLFLIAAQVFSVFANLLGGYSADRFGRKKMMVLSSIGQGLSFIVFGIAVSPAVDMPSIAFVCFALAGVFGALYWPASQAMIADVVPEKDRSDVFAVFYTSLNIAVVLGPILGSIFYVHYKVELLVVSGLVCMLLAFILLKWTRETAPLVLSNSTKTENLKWYRAVGAQMKDYGIIFRDKTFMLYILAGVLGAQTFMQLDLLMPVYIKEVIKEETLFSLFNWNMTVNGEQSFGMVLSENGLLVAIFTISVTRWMTKYRERNVFIWSSVFYAFSILWFGQMSSTAGFLGAMALFTFAELMTAGLQQSFISKIAPETMRGQYFAAASLRFTIGRTIAPLSIPMTVWFGFASTFIILSLLACLSAVLYYIMFQRYDDPSVNGVKVRV</sequence>
<dbReference type="PROSITE" id="PS00216">
    <property type="entry name" value="SUGAR_TRANSPORT_1"/>
    <property type="match status" value="1"/>
</dbReference>
<feature type="transmembrane region" description="Helical" evidence="7">
    <location>
        <begin position="225"/>
        <end position="250"/>
    </location>
</feature>
<dbReference type="InterPro" id="IPR036259">
    <property type="entry name" value="MFS_trans_sf"/>
</dbReference>
<evidence type="ECO:0000256" key="4">
    <source>
        <dbReference type="ARBA" id="ARBA00022692"/>
    </source>
</evidence>